<dbReference type="Proteomes" id="UP000799438">
    <property type="component" value="Unassembled WGS sequence"/>
</dbReference>
<gene>
    <name evidence="2" type="ORF">K452DRAFT_271189</name>
</gene>
<dbReference type="GeneID" id="54296518"/>
<proteinExistence type="predicted"/>
<dbReference type="AlphaFoldDB" id="A0A6A6BDW8"/>
<dbReference type="EMBL" id="ML995486">
    <property type="protein sequence ID" value="KAF2141583.1"/>
    <property type="molecule type" value="Genomic_DNA"/>
</dbReference>
<keyword evidence="3" id="KW-1185">Reference proteome</keyword>
<dbReference type="Pfam" id="PF06985">
    <property type="entry name" value="HET"/>
    <property type="match status" value="1"/>
</dbReference>
<dbReference type="RefSeq" id="XP_033397296.1">
    <property type="nucleotide sequence ID" value="XM_033539022.1"/>
</dbReference>
<name>A0A6A6BDW8_9PEZI</name>
<evidence type="ECO:0000313" key="3">
    <source>
        <dbReference type="Proteomes" id="UP000799438"/>
    </source>
</evidence>
<protein>
    <recommendedName>
        <fullName evidence="1">Heterokaryon incompatibility domain-containing protein</fullName>
    </recommendedName>
</protein>
<sequence length="612" mass="70129">MSYRWVDGLQSLDVDFHYTQQQNGVRRRTMAFPITAHCGSSTSWLRIQKRPRFERLLAEDGERLSQDVDNMLRDMVQICTKNCDWKTKPTVLPKRLLDLKGTKNGAEVCLIEVEKSYHVKTEWKYATLSYCWGCADKHLIKTTKANLGKMTAGISVKRLPRSYQDAIIVCRTLDIPFLWIDALCIIQDDEEEWELEAQKLARLYQQALITIIPSADQSAYDGFLERSLPARHPVKVDFHSVLNPGTNETYFINEPDFSGTPLFYQDTAKTKWGNRGWTFNERLFSTRRLYFGAETIHWSCRGFYMSEVDNKCQAPEEYSLKSLTWEPNLKESSLKKHGIEAGENIYFFWCSQFLEYSCRQFTYWNDRLPAISALASFMANITGDKWLAGIWESDLHIELLWSATRFRGPVLLPASSEYIAPSWSWLARAQNAEISHISIQQNLSFITVLDTCIKPDGVNPFGRVRDGYITLEGIVCALSAENLHSVSDERNPIYQEIRWEGRYVGDCAFDINMFDDDEEEGDEGADKSLLNAETFVLLPIRNGLCLKRTISRAALERITENQVQSTLSGLILVPSGRIDNTFCRAGIFESPPIDSGGPVFFERWAKQTITII</sequence>
<evidence type="ECO:0000313" key="2">
    <source>
        <dbReference type="EMBL" id="KAF2141583.1"/>
    </source>
</evidence>
<dbReference type="InterPro" id="IPR010730">
    <property type="entry name" value="HET"/>
</dbReference>
<dbReference type="PANTHER" id="PTHR33112">
    <property type="entry name" value="DOMAIN PROTEIN, PUTATIVE-RELATED"/>
    <property type="match status" value="1"/>
</dbReference>
<accession>A0A6A6BDW8</accession>
<dbReference type="OrthoDB" id="2958217at2759"/>
<organism evidence="2 3">
    <name type="scientific">Aplosporella prunicola CBS 121167</name>
    <dbReference type="NCBI Taxonomy" id="1176127"/>
    <lineage>
        <taxon>Eukaryota</taxon>
        <taxon>Fungi</taxon>
        <taxon>Dikarya</taxon>
        <taxon>Ascomycota</taxon>
        <taxon>Pezizomycotina</taxon>
        <taxon>Dothideomycetes</taxon>
        <taxon>Dothideomycetes incertae sedis</taxon>
        <taxon>Botryosphaeriales</taxon>
        <taxon>Aplosporellaceae</taxon>
        <taxon>Aplosporella</taxon>
    </lineage>
</organism>
<reference evidence="2" key="1">
    <citation type="journal article" date="2020" name="Stud. Mycol.">
        <title>101 Dothideomycetes genomes: a test case for predicting lifestyles and emergence of pathogens.</title>
        <authorList>
            <person name="Haridas S."/>
            <person name="Albert R."/>
            <person name="Binder M."/>
            <person name="Bloem J."/>
            <person name="Labutti K."/>
            <person name="Salamov A."/>
            <person name="Andreopoulos B."/>
            <person name="Baker S."/>
            <person name="Barry K."/>
            <person name="Bills G."/>
            <person name="Bluhm B."/>
            <person name="Cannon C."/>
            <person name="Castanera R."/>
            <person name="Culley D."/>
            <person name="Daum C."/>
            <person name="Ezra D."/>
            <person name="Gonzalez J."/>
            <person name="Henrissat B."/>
            <person name="Kuo A."/>
            <person name="Liang C."/>
            <person name="Lipzen A."/>
            <person name="Lutzoni F."/>
            <person name="Magnuson J."/>
            <person name="Mondo S."/>
            <person name="Nolan M."/>
            <person name="Ohm R."/>
            <person name="Pangilinan J."/>
            <person name="Park H.-J."/>
            <person name="Ramirez L."/>
            <person name="Alfaro M."/>
            <person name="Sun H."/>
            <person name="Tritt A."/>
            <person name="Yoshinaga Y."/>
            <person name="Zwiers L.-H."/>
            <person name="Turgeon B."/>
            <person name="Goodwin S."/>
            <person name="Spatafora J."/>
            <person name="Crous P."/>
            <person name="Grigoriev I."/>
        </authorList>
    </citation>
    <scope>NUCLEOTIDE SEQUENCE</scope>
    <source>
        <strain evidence="2">CBS 121167</strain>
    </source>
</reference>
<feature type="domain" description="Heterokaryon incompatibility" evidence="1">
    <location>
        <begin position="125"/>
        <end position="281"/>
    </location>
</feature>
<dbReference type="PANTHER" id="PTHR33112:SF16">
    <property type="entry name" value="HETEROKARYON INCOMPATIBILITY DOMAIN-CONTAINING PROTEIN"/>
    <property type="match status" value="1"/>
</dbReference>
<evidence type="ECO:0000259" key="1">
    <source>
        <dbReference type="Pfam" id="PF06985"/>
    </source>
</evidence>